<evidence type="ECO:0000256" key="2">
    <source>
        <dbReference type="SAM" id="Phobius"/>
    </source>
</evidence>
<protein>
    <submittedName>
        <fullName evidence="3">Uncharacterized protein</fullName>
    </submittedName>
</protein>
<accession>A0A328HD52</accession>
<keyword evidence="2" id="KW-0472">Membrane</keyword>
<feature type="region of interest" description="Disordered" evidence="1">
    <location>
        <begin position="1"/>
        <end position="26"/>
    </location>
</feature>
<organism evidence="3 4">
    <name type="scientific">Arthrobacter globiformis</name>
    <dbReference type="NCBI Taxonomy" id="1665"/>
    <lineage>
        <taxon>Bacteria</taxon>
        <taxon>Bacillati</taxon>
        <taxon>Actinomycetota</taxon>
        <taxon>Actinomycetes</taxon>
        <taxon>Micrococcales</taxon>
        <taxon>Micrococcaceae</taxon>
        <taxon>Arthrobacter</taxon>
    </lineage>
</organism>
<evidence type="ECO:0000256" key="1">
    <source>
        <dbReference type="SAM" id="MobiDB-lite"/>
    </source>
</evidence>
<gene>
    <name evidence="3" type="ORF">DBZ45_18320</name>
</gene>
<feature type="region of interest" description="Disordered" evidence="1">
    <location>
        <begin position="119"/>
        <end position="138"/>
    </location>
</feature>
<dbReference type="OrthoDB" id="4965065at2"/>
<comment type="caution">
    <text evidence="3">The sequence shown here is derived from an EMBL/GenBank/DDBJ whole genome shotgun (WGS) entry which is preliminary data.</text>
</comment>
<keyword evidence="2" id="KW-1133">Transmembrane helix</keyword>
<sequence>MESSETPTPGQSDSGQPESTSPGPAQHSRLVRYARPVLIAGAVVAVVCLVLLVIIFLLDSFNATVYSVGGKNIGDATEEAGQIRDLYLGARVGGIAVLIVSVLTAAAAAAVLVREQRKAGDEDADGGEDLGFDDLAGR</sequence>
<feature type="transmembrane region" description="Helical" evidence="2">
    <location>
        <begin position="37"/>
        <end position="58"/>
    </location>
</feature>
<dbReference type="Proteomes" id="UP000249166">
    <property type="component" value="Unassembled WGS sequence"/>
</dbReference>
<feature type="compositionally biased region" description="Acidic residues" evidence="1">
    <location>
        <begin position="122"/>
        <end position="132"/>
    </location>
</feature>
<feature type="compositionally biased region" description="Polar residues" evidence="1">
    <location>
        <begin position="1"/>
        <end position="23"/>
    </location>
</feature>
<dbReference type="RefSeq" id="WP_111905246.1">
    <property type="nucleotide sequence ID" value="NZ_QLNP01000098.1"/>
</dbReference>
<feature type="transmembrane region" description="Helical" evidence="2">
    <location>
        <begin position="92"/>
        <end position="113"/>
    </location>
</feature>
<proteinExistence type="predicted"/>
<evidence type="ECO:0000313" key="4">
    <source>
        <dbReference type="Proteomes" id="UP000249166"/>
    </source>
</evidence>
<name>A0A328HD52_ARTGO</name>
<dbReference type="AlphaFoldDB" id="A0A328HD52"/>
<reference evidence="3 4" key="1">
    <citation type="submission" date="2018-04" db="EMBL/GenBank/DDBJ databases">
        <title>Bacteria isolated from cave deposits of Manipur.</title>
        <authorList>
            <person name="Sahoo D."/>
            <person name="Sarangthem I."/>
            <person name="Nandeibam J."/>
        </authorList>
    </citation>
    <scope>NUCLEOTIDE SEQUENCE [LARGE SCALE GENOMIC DNA]</scope>
    <source>
        <strain evidence="4">mrc11</strain>
    </source>
</reference>
<evidence type="ECO:0000313" key="3">
    <source>
        <dbReference type="EMBL" id="RAM36094.1"/>
    </source>
</evidence>
<keyword evidence="2" id="KW-0812">Transmembrane</keyword>
<dbReference type="EMBL" id="QLNP01000098">
    <property type="protein sequence ID" value="RAM36094.1"/>
    <property type="molecule type" value="Genomic_DNA"/>
</dbReference>